<accession>A0ABV2N6S0</accession>
<dbReference type="InterPro" id="IPR046867">
    <property type="entry name" value="AldOxase/xan_DH_MoCoBD2"/>
</dbReference>
<dbReference type="InterPro" id="IPR016208">
    <property type="entry name" value="Ald_Oxase/xanthine_DH-like"/>
</dbReference>
<dbReference type="RefSeq" id="WP_354199351.1">
    <property type="nucleotide sequence ID" value="NZ_JBEPML010000025.1"/>
</dbReference>
<dbReference type="InterPro" id="IPR036856">
    <property type="entry name" value="Ald_Oxase/Xan_DH_a/b_sf"/>
</dbReference>
<keyword evidence="5" id="KW-1185">Reference proteome</keyword>
<dbReference type="PANTHER" id="PTHR11908:SF132">
    <property type="entry name" value="ALDEHYDE OXIDASE 1-RELATED"/>
    <property type="match status" value="1"/>
</dbReference>
<evidence type="ECO:0000313" key="4">
    <source>
        <dbReference type="EMBL" id="MET3794517.1"/>
    </source>
</evidence>
<sequence>MSDLFIGSAVLRGEDPRLLTGKGRYISDVAAPGMLHAVVIRSVYAHAKIKSVAASKALAHPGVVAVYTAGDLGSAQMNLPSFGQFPKQLMNELRPLVREAAVTTLASGKVRYVGEPVALLVAEDPYVAADAVELVDIDYEPLPVAADVNATKVRVFDDWPDNVALDMVVGKGDAEAIVNSSPHVIAEKFYSHRYTGVPLEGRGCLAIPDAGGQGLTIWTAHQMPHFNRSLVCEALRLPSFAVRVAQPDIGGAFGQKAGLYPEDVLIPFAAHKLQRPVKWLEDKNEHFMASSHSREQMFEARLGLTEDGAITGLTYSAIVDAGAYLTFPVVLPYLGFCHLLGPYRIPVIRAHIQSILTNKVTSAPYRGAGRPEAVFMLNRLMDLAAEELNLDPAEIRRRNFIQPEEMPYSLDLPYRDGSPMVLDSGDYPKALEMTLDAIGYERFREEQREALKQGRYIGIGIACNVESGGIGPVESARVEIATDGTIGVFVGITDTGQGSKTSLAQVCAAILKVEPGKVRVSTGDTAGVQFSRGTYHSRAAVTAGNAVNMAAIAVREKAFKIAAHHLEASVEDLEIHGGDVRVVGVPGMKVSLAECAKLALPEASRPPGVTPGLNETSYFEAPQVVWGNASHVATVEVDKDTGAFKVLRYVVLHDCGTVLNPIILEGQVHGGIAAGIGGTRLEQLKYNEEGQLLTGTLADYMLPRASDMPSIELLHLETPSPLNPLGVKGGGEGGTIAPPAVFAAAVEDALRPFGVRITETPITAPKILAAIRNAKVKA</sequence>
<dbReference type="Gene3D" id="3.90.1170.50">
    <property type="entry name" value="Aldehyde oxidase/xanthine dehydrogenase, a/b hammerhead"/>
    <property type="match status" value="1"/>
</dbReference>
<evidence type="ECO:0000256" key="1">
    <source>
        <dbReference type="ARBA" id="ARBA00022505"/>
    </source>
</evidence>
<protein>
    <submittedName>
        <fullName evidence="4">Carbon-monoxide dehydrogenase large subunit</fullName>
        <ecNumber evidence="4">1.2.7.4</ecNumber>
    </submittedName>
</protein>
<evidence type="ECO:0000256" key="2">
    <source>
        <dbReference type="ARBA" id="ARBA00023002"/>
    </source>
</evidence>
<reference evidence="4 5" key="1">
    <citation type="submission" date="2024-06" db="EMBL/GenBank/DDBJ databases">
        <title>Genomic Encyclopedia of Type Strains, Phase IV (KMG-IV): sequencing the most valuable type-strain genomes for metagenomic binning, comparative biology and taxonomic classification.</title>
        <authorList>
            <person name="Goeker M."/>
        </authorList>
    </citation>
    <scope>NUCLEOTIDE SEQUENCE [LARGE SCALE GENOMIC DNA]</scope>
    <source>
        <strain evidence="4 5">DSM 27865</strain>
    </source>
</reference>
<dbReference type="PANTHER" id="PTHR11908">
    <property type="entry name" value="XANTHINE DEHYDROGENASE"/>
    <property type="match status" value="1"/>
</dbReference>
<name>A0ABV2N6S0_9HYPH</name>
<keyword evidence="1" id="KW-0500">Molybdenum</keyword>
<dbReference type="InterPro" id="IPR000674">
    <property type="entry name" value="Ald_Oxase/Xan_DH_a/b"/>
</dbReference>
<proteinExistence type="predicted"/>
<dbReference type="GO" id="GO:0043885">
    <property type="term" value="F:anaerobic carbon-monoxide dehydrogenase activity"/>
    <property type="evidence" value="ECO:0007669"/>
    <property type="project" value="UniProtKB-EC"/>
</dbReference>
<evidence type="ECO:0000259" key="3">
    <source>
        <dbReference type="SMART" id="SM01008"/>
    </source>
</evidence>
<dbReference type="EMBL" id="JBEPML010000025">
    <property type="protein sequence ID" value="MET3794517.1"/>
    <property type="molecule type" value="Genomic_DNA"/>
</dbReference>
<feature type="domain" description="Aldehyde oxidase/xanthine dehydrogenase a/b hammerhead" evidence="3">
    <location>
        <begin position="20"/>
        <end position="143"/>
    </location>
</feature>
<keyword evidence="2 4" id="KW-0560">Oxidoreductase</keyword>
<gene>
    <name evidence="4" type="ORF">ABID37_004757</name>
</gene>
<dbReference type="EC" id="1.2.7.4" evidence="4"/>
<dbReference type="SUPFAM" id="SSF56003">
    <property type="entry name" value="Molybdenum cofactor-binding domain"/>
    <property type="match status" value="1"/>
</dbReference>
<organism evidence="4 5">
    <name type="scientific">Aquamicrobium terrae</name>
    <dbReference type="NCBI Taxonomy" id="1324945"/>
    <lineage>
        <taxon>Bacteria</taxon>
        <taxon>Pseudomonadati</taxon>
        <taxon>Pseudomonadota</taxon>
        <taxon>Alphaproteobacteria</taxon>
        <taxon>Hyphomicrobiales</taxon>
        <taxon>Phyllobacteriaceae</taxon>
        <taxon>Aquamicrobium</taxon>
    </lineage>
</organism>
<dbReference type="Pfam" id="PF01315">
    <property type="entry name" value="Ald_Xan_dh_C"/>
    <property type="match status" value="1"/>
</dbReference>
<dbReference type="SMART" id="SM01008">
    <property type="entry name" value="Ald_Xan_dh_C"/>
    <property type="match status" value="1"/>
</dbReference>
<dbReference type="InterPro" id="IPR008274">
    <property type="entry name" value="AldOxase/xan_DH_MoCoBD1"/>
</dbReference>
<dbReference type="InterPro" id="IPR037165">
    <property type="entry name" value="AldOxase/xan_DH_Mopterin-bd_sf"/>
</dbReference>
<dbReference type="SUPFAM" id="SSF54665">
    <property type="entry name" value="CO dehydrogenase molybdoprotein N-domain-like"/>
    <property type="match status" value="1"/>
</dbReference>
<evidence type="ECO:0000313" key="5">
    <source>
        <dbReference type="Proteomes" id="UP001549076"/>
    </source>
</evidence>
<dbReference type="Pfam" id="PF02738">
    <property type="entry name" value="MoCoBD_1"/>
    <property type="match status" value="1"/>
</dbReference>
<comment type="caution">
    <text evidence="4">The sequence shown here is derived from an EMBL/GenBank/DDBJ whole genome shotgun (WGS) entry which is preliminary data.</text>
</comment>
<dbReference type="Pfam" id="PF20256">
    <property type="entry name" value="MoCoBD_2"/>
    <property type="match status" value="1"/>
</dbReference>
<dbReference type="Gene3D" id="3.30.365.10">
    <property type="entry name" value="Aldehyde oxidase/xanthine dehydrogenase, molybdopterin binding domain"/>
    <property type="match status" value="4"/>
</dbReference>
<dbReference type="Proteomes" id="UP001549076">
    <property type="component" value="Unassembled WGS sequence"/>
</dbReference>